<gene>
    <name evidence="1" type="ORF">OD459_09555</name>
</gene>
<dbReference type="EMBL" id="CP107027">
    <property type="protein sequence ID" value="UYG97233.1"/>
    <property type="molecule type" value="Genomic_DNA"/>
</dbReference>
<sequence length="44" mass="4875">MLPLSENKNELSASNIQLSEGKSGLQQFNIYKAAIFTAQMSNRT</sequence>
<protein>
    <submittedName>
        <fullName evidence="1">Uncharacterized protein</fullName>
    </submittedName>
</protein>
<dbReference type="Proteomes" id="UP001163104">
    <property type="component" value="Chromosome"/>
</dbReference>
<evidence type="ECO:0000313" key="1">
    <source>
        <dbReference type="EMBL" id="UYG97233.1"/>
    </source>
</evidence>
<name>A0AA46PFJ2_CYTFI</name>
<proteinExistence type="predicted"/>
<dbReference type="AlphaFoldDB" id="A0AA46PFJ2"/>
<organism evidence="1 2">
    <name type="scientific">Cytobacillus firmus</name>
    <name type="common">Bacillus firmus</name>
    <dbReference type="NCBI Taxonomy" id="1399"/>
    <lineage>
        <taxon>Bacteria</taxon>
        <taxon>Bacillati</taxon>
        <taxon>Bacillota</taxon>
        <taxon>Bacilli</taxon>
        <taxon>Bacillales</taxon>
        <taxon>Bacillaceae</taxon>
        <taxon>Cytobacillus</taxon>
    </lineage>
</organism>
<accession>A0AA46PFJ2</accession>
<reference evidence="1" key="1">
    <citation type="submission" date="2022-10" db="EMBL/GenBank/DDBJ databases">
        <title>Mechanism of multi-heavy metal repair in Cytobacillus Firmus M7.</title>
        <authorList>
            <person name="Li X."/>
            <person name="Yu C."/>
        </authorList>
    </citation>
    <scope>NUCLEOTIDE SEQUENCE</scope>
    <source>
        <strain evidence="1">M7</strain>
    </source>
</reference>
<evidence type="ECO:0000313" key="2">
    <source>
        <dbReference type="Proteomes" id="UP001163104"/>
    </source>
</evidence>
<dbReference type="RefSeq" id="WP_263599902.1">
    <property type="nucleotide sequence ID" value="NZ_CP107027.1"/>
</dbReference>